<sequence length="103" mass="11209">MGYPRGTLWLALGGVPVMPLAHHCAKQISRPCTVSHQMTPSAERERISPTIRNQIQRRKGKAGASWVGAAKPERPASETEAHFTKLICLPVSISESEVEPGPQ</sequence>
<name>A0AAV7MR84_PLEWA</name>
<gene>
    <name evidence="2" type="ORF">NDU88_000212</name>
</gene>
<keyword evidence="3" id="KW-1185">Reference proteome</keyword>
<organism evidence="2 3">
    <name type="scientific">Pleurodeles waltl</name>
    <name type="common">Iberian ribbed newt</name>
    <dbReference type="NCBI Taxonomy" id="8319"/>
    <lineage>
        <taxon>Eukaryota</taxon>
        <taxon>Metazoa</taxon>
        <taxon>Chordata</taxon>
        <taxon>Craniata</taxon>
        <taxon>Vertebrata</taxon>
        <taxon>Euteleostomi</taxon>
        <taxon>Amphibia</taxon>
        <taxon>Batrachia</taxon>
        <taxon>Caudata</taxon>
        <taxon>Salamandroidea</taxon>
        <taxon>Salamandridae</taxon>
        <taxon>Pleurodelinae</taxon>
        <taxon>Pleurodeles</taxon>
    </lineage>
</organism>
<accession>A0AAV7MR84</accession>
<comment type="caution">
    <text evidence="2">The sequence shown here is derived from an EMBL/GenBank/DDBJ whole genome shotgun (WGS) entry which is preliminary data.</text>
</comment>
<evidence type="ECO:0000256" key="1">
    <source>
        <dbReference type="SAM" id="MobiDB-lite"/>
    </source>
</evidence>
<evidence type="ECO:0000313" key="3">
    <source>
        <dbReference type="Proteomes" id="UP001066276"/>
    </source>
</evidence>
<dbReference type="Proteomes" id="UP001066276">
    <property type="component" value="Chromosome 9"/>
</dbReference>
<dbReference type="AlphaFoldDB" id="A0AAV7MR84"/>
<reference evidence="2" key="1">
    <citation type="journal article" date="2022" name="bioRxiv">
        <title>Sequencing and chromosome-scale assembly of the giantPleurodeles waltlgenome.</title>
        <authorList>
            <person name="Brown T."/>
            <person name="Elewa A."/>
            <person name="Iarovenko S."/>
            <person name="Subramanian E."/>
            <person name="Araus A.J."/>
            <person name="Petzold A."/>
            <person name="Susuki M."/>
            <person name="Suzuki K.-i.T."/>
            <person name="Hayashi T."/>
            <person name="Toyoda A."/>
            <person name="Oliveira C."/>
            <person name="Osipova E."/>
            <person name="Leigh N.D."/>
            <person name="Simon A."/>
            <person name="Yun M.H."/>
        </authorList>
    </citation>
    <scope>NUCLEOTIDE SEQUENCE</scope>
    <source>
        <strain evidence="2">20211129_DDA</strain>
        <tissue evidence="2">Liver</tissue>
    </source>
</reference>
<feature type="region of interest" description="Disordered" evidence="1">
    <location>
        <begin position="54"/>
        <end position="78"/>
    </location>
</feature>
<proteinExistence type="predicted"/>
<protein>
    <recommendedName>
        <fullName evidence="4">Secreted protein</fullName>
    </recommendedName>
</protein>
<evidence type="ECO:0000313" key="2">
    <source>
        <dbReference type="EMBL" id="KAJ1102770.1"/>
    </source>
</evidence>
<dbReference type="EMBL" id="JANPWB010000013">
    <property type="protein sequence ID" value="KAJ1102770.1"/>
    <property type="molecule type" value="Genomic_DNA"/>
</dbReference>
<evidence type="ECO:0008006" key="4">
    <source>
        <dbReference type="Google" id="ProtNLM"/>
    </source>
</evidence>